<dbReference type="InterPro" id="IPR052757">
    <property type="entry name" value="Ribosomal_protein_S1"/>
</dbReference>
<protein>
    <recommendedName>
        <fullName evidence="2">S1 motif domain-containing protein</fullName>
    </recommendedName>
</protein>
<dbReference type="Pfam" id="PF00575">
    <property type="entry name" value="S1"/>
    <property type="match status" value="1"/>
</dbReference>
<feature type="domain" description="S1 motif" evidence="2">
    <location>
        <begin position="127"/>
        <end position="209"/>
    </location>
</feature>
<evidence type="ECO:0000256" key="1">
    <source>
        <dbReference type="SAM" id="MobiDB-lite"/>
    </source>
</evidence>
<reference evidence="3" key="1">
    <citation type="submission" date="2015-08" db="EMBL/GenBank/DDBJ databases">
        <authorList>
            <person name="Babu N.S."/>
            <person name="Beckwith C.J."/>
            <person name="Beseler K.G."/>
            <person name="Brison A."/>
            <person name="Carone J.V."/>
            <person name="Caskin T.P."/>
            <person name="Diamond M."/>
            <person name="Durham M.E."/>
            <person name="Foxe J.M."/>
            <person name="Go M."/>
            <person name="Henderson B.A."/>
            <person name="Jones I.B."/>
            <person name="McGettigan J.A."/>
            <person name="Micheletti S.J."/>
            <person name="Nasrallah M.E."/>
            <person name="Ortiz D."/>
            <person name="Piller C.R."/>
            <person name="Privatt S.R."/>
            <person name="Schneider S.L."/>
            <person name="Sharp S."/>
            <person name="Smith T.C."/>
            <person name="Stanton J.D."/>
            <person name="Ullery H.E."/>
            <person name="Wilson R.J."/>
            <person name="Serrano M.G."/>
            <person name="Buck G."/>
            <person name="Lee V."/>
            <person name="Wang Y."/>
            <person name="Carvalho R."/>
            <person name="Voegtly L."/>
            <person name="Shi R."/>
            <person name="Duckworth R."/>
            <person name="Johnson A."/>
            <person name="Loviza R."/>
            <person name="Walstead R."/>
            <person name="Shah Z."/>
            <person name="Kiflezghi M."/>
            <person name="Wade K."/>
            <person name="Ball S.L."/>
            <person name="Bradley K.W."/>
            <person name="Asai D.J."/>
            <person name="Bowman C.A."/>
            <person name="Russell D.A."/>
            <person name="Pope W.H."/>
            <person name="Jacobs-Sera D."/>
            <person name="Hendrix R.W."/>
            <person name="Hatfull G.F."/>
        </authorList>
    </citation>
    <scope>NUCLEOTIDE SEQUENCE</scope>
</reference>
<gene>
    <name evidence="3" type="ORF">g.1719</name>
</gene>
<proteinExistence type="predicted"/>
<dbReference type="EMBL" id="GDKF01000155">
    <property type="protein sequence ID" value="JAT78467.1"/>
    <property type="molecule type" value="Transcribed_RNA"/>
</dbReference>
<feature type="domain" description="S1 motif" evidence="2">
    <location>
        <begin position="223"/>
        <end position="297"/>
    </location>
</feature>
<feature type="compositionally biased region" description="Acidic residues" evidence="1">
    <location>
        <begin position="85"/>
        <end position="94"/>
    </location>
</feature>
<dbReference type="SMART" id="SM00316">
    <property type="entry name" value="S1"/>
    <property type="match status" value="2"/>
</dbReference>
<accession>A0A1D2AGZ7</accession>
<name>A0A1D2AGZ7_AUXPR</name>
<dbReference type="InterPro" id="IPR012340">
    <property type="entry name" value="NA-bd_OB-fold"/>
</dbReference>
<dbReference type="SUPFAM" id="SSF50249">
    <property type="entry name" value="Nucleic acid-binding proteins"/>
    <property type="match status" value="2"/>
</dbReference>
<dbReference type="PANTHER" id="PTHR47559:SF1">
    <property type="entry name" value="OS03G0844900 PROTEIN"/>
    <property type="match status" value="1"/>
</dbReference>
<feature type="region of interest" description="Disordered" evidence="1">
    <location>
        <begin position="71"/>
        <end position="94"/>
    </location>
</feature>
<dbReference type="Gene3D" id="2.40.50.140">
    <property type="entry name" value="Nucleic acid-binding proteins"/>
    <property type="match status" value="2"/>
</dbReference>
<dbReference type="PROSITE" id="PS50126">
    <property type="entry name" value="S1"/>
    <property type="match status" value="2"/>
</dbReference>
<sequence>MGGTGALLTTGPACQHLSGACRAKAVYRPLAQAFRPFVSVGHTRRSCAPSKPWAGGPWAAWATRSVDSISMRSGPETASVSPDVTPEDGVDGADDAGLERLERENERAKVAARDAAWERVDLMRRTGRLQEVTIVQTIKSGCLIRIEGLRGFVPYALLGNAIVSEPDLDARANRGEFGEEPFPYLINKTITVRVMEVAKSERRVVCSCTAAERDILSDVLYVGQVLDGLVRSIHRFGAFVEVQAPSGQQGQVFVPTSEISWDWVSDVNKYLTLGQQVKVMVQIVAPPPKTKLVASLRALQQDPLKETLDHVMPLNSSFNNYVRFGSGVGMSQGLQPLLDALMEEEGVDKVELGRETSELQTVSQDLELWMTRRPVPGGFNLVARAGRDVQEIRVTTGLSVDAMRAAIQRVLARLG</sequence>
<dbReference type="InterPro" id="IPR003029">
    <property type="entry name" value="S1_domain"/>
</dbReference>
<dbReference type="GO" id="GO:0003676">
    <property type="term" value="F:nucleic acid binding"/>
    <property type="evidence" value="ECO:0007669"/>
    <property type="project" value="InterPro"/>
</dbReference>
<feature type="compositionally biased region" description="Polar residues" evidence="1">
    <location>
        <begin position="71"/>
        <end position="82"/>
    </location>
</feature>
<evidence type="ECO:0000313" key="3">
    <source>
        <dbReference type="EMBL" id="JAT78467.1"/>
    </source>
</evidence>
<dbReference type="AlphaFoldDB" id="A0A1D2AGZ7"/>
<evidence type="ECO:0000259" key="2">
    <source>
        <dbReference type="PROSITE" id="PS50126"/>
    </source>
</evidence>
<organism evidence="3">
    <name type="scientific">Auxenochlorella protothecoides</name>
    <name type="common">Green microalga</name>
    <name type="synonym">Chlorella protothecoides</name>
    <dbReference type="NCBI Taxonomy" id="3075"/>
    <lineage>
        <taxon>Eukaryota</taxon>
        <taxon>Viridiplantae</taxon>
        <taxon>Chlorophyta</taxon>
        <taxon>core chlorophytes</taxon>
        <taxon>Trebouxiophyceae</taxon>
        <taxon>Chlorellales</taxon>
        <taxon>Chlorellaceae</taxon>
        <taxon>Auxenochlorella</taxon>
    </lineage>
</organism>
<dbReference type="PANTHER" id="PTHR47559">
    <property type="entry name" value="OS03G0844900 PROTEIN"/>
    <property type="match status" value="1"/>
</dbReference>